<dbReference type="Pfam" id="PF12788">
    <property type="entry name" value="YmaF"/>
    <property type="match status" value="1"/>
</dbReference>
<dbReference type="EMBL" id="CAKMMG010000001">
    <property type="protein sequence ID" value="CAH1192664.1"/>
    <property type="molecule type" value="Genomic_DNA"/>
</dbReference>
<accession>A0ABN8FUR0</accession>
<evidence type="ECO:0000256" key="1">
    <source>
        <dbReference type="SAM" id="MobiDB-lite"/>
    </source>
</evidence>
<evidence type="ECO:0000313" key="3">
    <source>
        <dbReference type="Proteomes" id="UP000838324"/>
    </source>
</evidence>
<name>A0ABN8FUR0_9BACL</name>
<reference evidence="2" key="1">
    <citation type="submission" date="2022-01" db="EMBL/GenBank/DDBJ databases">
        <authorList>
            <person name="Criscuolo A."/>
        </authorList>
    </citation>
    <scope>NUCLEOTIDE SEQUENCE</scope>
    <source>
        <strain evidence="2">CIP111892</strain>
    </source>
</reference>
<keyword evidence="3" id="KW-1185">Reference proteome</keyword>
<sequence length="120" mass="13446">MQKRSSTIKQKPKYPKRAQRHVHEFEGSTKLAEEGADRHNHRFAGITGQAIRVGNSHVHEIDFSKTDFAGHFHNLKKIRTGPAIPVGNGKHVHFVTGQTTLNDGHVHPFNFATLIQSPLI</sequence>
<gene>
    <name evidence="2" type="ORF">PAECIP111892_01067</name>
</gene>
<protein>
    <recommendedName>
        <fullName evidence="4">YmaF family protein</fullName>
    </recommendedName>
</protein>
<comment type="caution">
    <text evidence="2">The sequence shown here is derived from an EMBL/GenBank/DDBJ whole genome shotgun (WGS) entry which is preliminary data.</text>
</comment>
<proteinExistence type="predicted"/>
<evidence type="ECO:0008006" key="4">
    <source>
        <dbReference type="Google" id="ProtNLM"/>
    </source>
</evidence>
<dbReference type="RefSeq" id="WP_236330538.1">
    <property type="nucleotide sequence ID" value="NZ_CAKMMG010000001.1"/>
</dbReference>
<dbReference type="Proteomes" id="UP000838324">
    <property type="component" value="Unassembled WGS sequence"/>
</dbReference>
<feature type="region of interest" description="Disordered" evidence="1">
    <location>
        <begin position="1"/>
        <end position="22"/>
    </location>
</feature>
<organism evidence="2 3">
    <name type="scientific">Paenibacillus auburnensis</name>
    <dbReference type="NCBI Taxonomy" id="2905649"/>
    <lineage>
        <taxon>Bacteria</taxon>
        <taxon>Bacillati</taxon>
        <taxon>Bacillota</taxon>
        <taxon>Bacilli</taxon>
        <taxon>Bacillales</taxon>
        <taxon>Paenibacillaceae</taxon>
        <taxon>Paenibacillus</taxon>
    </lineage>
</organism>
<evidence type="ECO:0000313" key="2">
    <source>
        <dbReference type="EMBL" id="CAH1192664.1"/>
    </source>
</evidence>
<dbReference type="InterPro" id="IPR024307">
    <property type="entry name" value="YmaF"/>
</dbReference>
<feature type="compositionally biased region" description="Basic residues" evidence="1">
    <location>
        <begin position="10"/>
        <end position="20"/>
    </location>
</feature>